<dbReference type="PANTHER" id="PTHR43842:SF2">
    <property type="entry name" value="PROPIONYL-COA CARBOXYLASE BETA CHAIN, MITOCHONDRIAL"/>
    <property type="match status" value="1"/>
</dbReference>
<accession>A0A1M7UVP7</accession>
<organism evidence="3 4">
    <name type="scientific">Desulfitobacterium chlororespirans DSM 11544</name>
    <dbReference type="NCBI Taxonomy" id="1121395"/>
    <lineage>
        <taxon>Bacteria</taxon>
        <taxon>Bacillati</taxon>
        <taxon>Bacillota</taxon>
        <taxon>Clostridia</taxon>
        <taxon>Eubacteriales</taxon>
        <taxon>Desulfitobacteriaceae</taxon>
        <taxon>Desulfitobacterium</taxon>
    </lineage>
</organism>
<name>A0A1M7UVP7_9FIRM</name>
<dbReference type="InterPro" id="IPR034733">
    <property type="entry name" value="AcCoA_carboxyl_beta"/>
</dbReference>
<dbReference type="InterPro" id="IPR029045">
    <property type="entry name" value="ClpP/crotonase-like_dom_sf"/>
</dbReference>
<feature type="domain" description="CoA carboxyltransferase C-terminal" evidence="2">
    <location>
        <begin position="224"/>
        <end position="448"/>
    </location>
</feature>
<dbReference type="STRING" id="1121395.SAMN02745215_04777"/>
<dbReference type="GO" id="GO:0009317">
    <property type="term" value="C:acetyl-CoA carboxylase complex"/>
    <property type="evidence" value="ECO:0007669"/>
    <property type="project" value="TreeGrafter"/>
</dbReference>
<dbReference type="PANTHER" id="PTHR43842">
    <property type="entry name" value="PROPIONYL-COA CARBOXYLASE BETA CHAIN"/>
    <property type="match status" value="1"/>
</dbReference>
<dbReference type="RefSeq" id="WP_072774872.1">
    <property type="nucleotide sequence ID" value="NZ_FRDN01000018.1"/>
</dbReference>
<dbReference type="InterPro" id="IPR011763">
    <property type="entry name" value="COA_CT_C"/>
</dbReference>
<evidence type="ECO:0000259" key="1">
    <source>
        <dbReference type="PROSITE" id="PS50980"/>
    </source>
</evidence>
<feature type="domain" description="CoA carboxyltransferase N-terminal" evidence="1">
    <location>
        <begin position="1"/>
        <end position="218"/>
    </location>
</feature>
<dbReference type="InterPro" id="IPR051047">
    <property type="entry name" value="AccD/PCCB"/>
</dbReference>
<dbReference type="EMBL" id="FRDN01000018">
    <property type="protein sequence ID" value="SHN87034.1"/>
    <property type="molecule type" value="Genomic_DNA"/>
</dbReference>
<evidence type="ECO:0000313" key="4">
    <source>
        <dbReference type="Proteomes" id="UP000184010"/>
    </source>
</evidence>
<protein>
    <submittedName>
        <fullName evidence="3">Propionyl-CoA carboxylase beta chain</fullName>
    </submittedName>
</protein>
<dbReference type="Pfam" id="PF01039">
    <property type="entry name" value="Carboxyl_trans"/>
    <property type="match status" value="1"/>
</dbReference>
<evidence type="ECO:0000259" key="2">
    <source>
        <dbReference type="PROSITE" id="PS50989"/>
    </source>
</evidence>
<gene>
    <name evidence="3" type="ORF">SAMN02745215_04777</name>
</gene>
<dbReference type="Proteomes" id="UP000184010">
    <property type="component" value="Unassembled WGS sequence"/>
</dbReference>
<evidence type="ECO:0000313" key="3">
    <source>
        <dbReference type="EMBL" id="SHN87034.1"/>
    </source>
</evidence>
<keyword evidence="4" id="KW-1185">Reference proteome</keyword>
<sequence>MEKDTVQVKLLELIHKLVDEGTFVELHESMAETNVLTGLGKVNGRRVYAFAQNFEIRGGSIDSAHADKIIAAMEMALNEGAPIVGFYHSVGARIHDGILALDAVGKLFNYHVKLSGKVPQISVIMGSCAGGAAYCPALTDFIVMIEEKSQLFVTGPKVVQAITGERATGEELGGTRIHGKVSGISHFEAPDEESALKEVRRLLSYLPQNHREKSPRMVSGISAKYSEPKNFVPAEANKPYDILKLIEKIVDNESFIEIQKQYAKNAIIGLGRFNGIACGVIANQPKYLAGALDVDASGKVASFIRLCSNFNLPIILLEDTVGFMPGVRQESSGLLRYGADIVKAFVEASVPKITVMIRKAFGGAYIALNSKAIGATRVYAWTNVEIGVMGIGAAVNLLKKDSASSESLERNLSRGMEGNLELALAHGVIDEVIEPYETRQKLIEALEEFRKREQLAV</sequence>
<dbReference type="InterPro" id="IPR011762">
    <property type="entry name" value="COA_CT_N"/>
</dbReference>
<dbReference type="PROSITE" id="PS50980">
    <property type="entry name" value="COA_CT_NTER"/>
    <property type="match status" value="1"/>
</dbReference>
<dbReference type="AlphaFoldDB" id="A0A1M7UVP7"/>
<reference evidence="4" key="1">
    <citation type="submission" date="2016-12" db="EMBL/GenBank/DDBJ databases">
        <authorList>
            <person name="Varghese N."/>
            <person name="Submissions S."/>
        </authorList>
    </citation>
    <scope>NUCLEOTIDE SEQUENCE [LARGE SCALE GENOMIC DNA]</scope>
    <source>
        <strain evidence="4">DSM 11544</strain>
    </source>
</reference>
<dbReference type="GO" id="GO:0004658">
    <property type="term" value="F:propionyl-CoA carboxylase activity"/>
    <property type="evidence" value="ECO:0007669"/>
    <property type="project" value="TreeGrafter"/>
</dbReference>
<dbReference type="SUPFAM" id="SSF52096">
    <property type="entry name" value="ClpP/crotonase"/>
    <property type="match status" value="2"/>
</dbReference>
<dbReference type="Gene3D" id="3.90.226.10">
    <property type="entry name" value="2-enoyl-CoA Hydratase, Chain A, domain 1"/>
    <property type="match status" value="2"/>
</dbReference>
<dbReference type="PROSITE" id="PS50989">
    <property type="entry name" value="COA_CT_CTER"/>
    <property type="match status" value="1"/>
</dbReference>
<proteinExistence type="predicted"/>